<dbReference type="EMBL" id="JACJIE010000005">
    <property type="protein sequence ID" value="MBA8944428.1"/>
    <property type="molecule type" value="Genomic_DNA"/>
</dbReference>
<dbReference type="InterPro" id="IPR029039">
    <property type="entry name" value="Flavoprotein-like_sf"/>
</dbReference>
<dbReference type="GO" id="GO:0010181">
    <property type="term" value="F:FMN binding"/>
    <property type="evidence" value="ECO:0007669"/>
    <property type="project" value="TreeGrafter"/>
</dbReference>
<dbReference type="AlphaFoldDB" id="A0AA40SDK9"/>
<sequence length="251" mass="25817">MTLGADPEARSPHDPVPAAPLDVPSAAPPSPAAVHPEKSPLEHPHREPSRAPAYGSSGRAAAADRALTVLGLGGSTRAGSAAERLLRTALDAAGREGMATELFALAHRDVPVFRESLLLDPPPVVAELLAAVRRADAVVFCTPVYHGTVAGALKNAVDHLQALAGDDRPWLTGKAAALMAVGGTPLGGANAITAMDHFCRSMHATTVPTAVVAGHGSWAPADLDERVTRMIGELAVHARGLSRAEATLQRA</sequence>
<evidence type="ECO:0000259" key="2">
    <source>
        <dbReference type="Pfam" id="PF03358"/>
    </source>
</evidence>
<dbReference type="Gene3D" id="3.40.50.360">
    <property type="match status" value="1"/>
</dbReference>
<evidence type="ECO:0000313" key="4">
    <source>
        <dbReference type="Proteomes" id="UP000530412"/>
    </source>
</evidence>
<accession>A0AA40SDK9</accession>
<comment type="caution">
    <text evidence="3">The sequence shown here is derived from an EMBL/GenBank/DDBJ whole genome shotgun (WGS) entry which is preliminary data.</text>
</comment>
<evidence type="ECO:0000313" key="3">
    <source>
        <dbReference type="EMBL" id="MBA8944428.1"/>
    </source>
</evidence>
<evidence type="ECO:0000256" key="1">
    <source>
        <dbReference type="SAM" id="MobiDB-lite"/>
    </source>
</evidence>
<dbReference type="InterPro" id="IPR005025">
    <property type="entry name" value="FMN_Rdtase-like_dom"/>
</dbReference>
<dbReference type="Pfam" id="PF03358">
    <property type="entry name" value="FMN_red"/>
    <property type="match status" value="1"/>
</dbReference>
<dbReference type="RefSeq" id="WP_142191273.1">
    <property type="nucleotide sequence ID" value="NZ_BMSU01000006.1"/>
</dbReference>
<name>A0AA40SDK9_9ACTN</name>
<protein>
    <submittedName>
        <fullName evidence="3">FMN reductase</fullName>
        <ecNumber evidence="3">1.5.1.38</ecNumber>
    </submittedName>
</protein>
<gene>
    <name evidence="3" type="ORF">FHS33_002866</name>
</gene>
<proteinExistence type="predicted"/>
<dbReference type="GO" id="GO:0052873">
    <property type="term" value="F:FMN reductase (NADPH) activity"/>
    <property type="evidence" value="ECO:0007669"/>
    <property type="project" value="UniProtKB-EC"/>
</dbReference>
<keyword evidence="3" id="KW-0560">Oxidoreductase</keyword>
<dbReference type="InterPro" id="IPR050712">
    <property type="entry name" value="NAD(P)H-dep_reductase"/>
</dbReference>
<dbReference type="GO" id="GO:0005829">
    <property type="term" value="C:cytosol"/>
    <property type="evidence" value="ECO:0007669"/>
    <property type="project" value="TreeGrafter"/>
</dbReference>
<reference evidence="3 4" key="1">
    <citation type="submission" date="2020-08" db="EMBL/GenBank/DDBJ databases">
        <title>Genomic Encyclopedia of Type Strains, Phase III (KMG-III): the genomes of soil and plant-associated and newly described type strains.</title>
        <authorList>
            <person name="Whitman W."/>
        </authorList>
    </citation>
    <scope>NUCLEOTIDE SEQUENCE [LARGE SCALE GENOMIC DNA]</scope>
    <source>
        <strain evidence="3 4">CECT 3271</strain>
    </source>
</reference>
<feature type="compositionally biased region" description="Basic and acidic residues" evidence="1">
    <location>
        <begin position="35"/>
        <end position="49"/>
    </location>
</feature>
<dbReference type="PANTHER" id="PTHR30543:SF21">
    <property type="entry name" value="NAD(P)H-DEPENDENT FMN REDUCTASE LOT6"/>
    <property type="match status" value="1"/>
</dbReference>
<dbReference type="SUPFAM" id="SSF52218">
    <property type="entry name" value="Flavoproteins"/>
    <property type="match status" value="1"/>
</dbReference>
<feature type="region of interest" description="Disordered" evidence="1">
    <location>
        <begin position="1"/>
        <end position="58"/>
    </location>
</feature>
<dbReference type="Proteomes" id="UP000530412">
    <property type="component" value="Unassembled WGS sequence"/>
</dbReference>
<dbReference type="EC" id="1.5.1.38" evidence="3"/>
<feature type="domain" description="NADPH-dependent FMN reductase-like" evidence="2">
    <location>
        <begin position="68"/>
        <end position="215"/>
    </location>
</feature>
<organism evidence="3 4">
    <name type="scientific">Streptomyces calvus</name>
    <dbReference type="NCBI Taxonomy" id="67282"/>
    <lineage>
        <taxon>Bacteria</taxon>
        <taxon>Bacillati</taxon>
        <taxon>Actinomycetota</taxon>
        <taxon>Actinomycetes</taxon>
        <taxon>Kitasatosporales</taxon>
        <taxon>Streptomycetaceae</taxon>
        <taxon>Streptomyces</taxon>
    </lineage>
</organism>
<dbReference type="PANTHER" id="PTHR30543">
    <property type="entry name" value="CHROMATE REDUCTASE"/>
    <property type="match status" value="1"/>
</dbReference>